<feature type="transmembrane region" description="Helical" evidence="1">
    <location>
        <begin position="96"/>
        <end position="124"/>
    </location>
</feature>
<evidence type="ECO:0008006" key="4">
    <source>
        <dbReference type="Google" id="ProtNLM"/>
    </source>
</evidence>
<gene>
    <name evidence="2" type="ORF">GCM10022255_082600</name>
</gene>
<feature type="transmembrane region" description="Helical" evidence="1">
    <location>
        <begin position="56"/>
        <end position="76"/>
    </location>
</feature>
<keyword evidence="3" id="KW-1185">Reference proteome</keyword>
<evidence type="ECO:0000313" key="3">
    <source>
        <dbReference type="Proteomes" id="UP001500620"/>
    </source>
</evidence>
<feature type="transmembrane region" description="Helical" evidence="1">
    <location>
        <begin position="28"/>
        <end position="47"/>
    </location>
</feature>
<feature type="transmembrane region" description="Helical" evidence="1">
    <location>
        <begin position="218"/>
        <end position="235"/>
    </location>
</feature>
<organism evidence="2 3">
    <name type="scientific">Dactylosporangium darangshiense</name>
    <dbReference type="NCBI Taxonomy" id="579108"/>
    <lineage>
        <taxon>Bacteria</taxon>
        <taxon>Bacillati</taxon>
        <taxon>Actinomycetota</taxon>
        <taxon>Actinomycetes</taxon>
        <taxon>Micromonosporales</taxon>
        <taxon>Micromonosporaceae</taxon>
        <taxon>Dactylosporangium</taxon>
    </lineage>
</organism>
<keyword evidence="1" id="KW-0472">Membrane</keyword>
<keyword evidence="1" id="KW-1133">Transmembrane helix</keyword>
<dbReference type="RefSeq" id="WP_345136066.1">
    <property type="nucleotide sequence ID" value="NZ_BAABAT010000034.1"/>
</dbReference>
<proteinExistence type="predicted"/>
<feature type="transmembrane region" description="Helical" evidence="1">
    <location>
        <begin position="169"/>
        <end position="189"/>
    </location>
</feature>
<feature type="transmembrane region" description="Helical" evidence="1">
    <location>
        <begin position="136"/>
        <end position="157"/>
    </location>
</feature>
<accession>A0ABP8DM29</accession>
<dbReference type="EMBL" id="BAABAT010000034">
    <property type="protein sequence ID" value="GAA4259135.1"/>
    <property type="molecule type" value="Genomic_DNA"/>
</dbReference>
<dbReference type="Proteomes" id="UP001500620">
    <property type="component" value="Unassembled WGS sequence"/>
</dbReference>
<feature type="transmembrane region" description="Helical" evidence="1">
    <location>
        <begin position="241"/>
        <end position="259"/>
    </location>
</feature>
<feature type="transmembrane region" description="Helical" evidence="1">
    <location>
        <begin position="296"/>
        <end position="317"/>
    </location>
</feature>
<evidence type="ECO:0000256" key="1">
    <source>
        <dbReference type="SAM" id="Phobius"/>
    </source>
</evidence>
<evidence type="ECO:0000313" key="2">
    <source>
        <dbReference type="EMBL" id="GAA4259135.1"/>
    </source>
</evidence>
<feature type="transmembrane region" description="Helical" evidence="1">
    <location>
        <begin position="271"/>
        <end position="290"/>
    </location>
</feature>
<sequence length="335" mass="35306">MRRLLAVAGLLVLAPLVGEYLLGNLSVRLLPALPFLAPLYGGGALLIREIARRTGAGWPAIFLLGAAYGVVEAGLVDQSMFNPGFEGHEFQAVTPIPALGISAYNTLAFVAGHAIWSIAVPIALVEHQSGDRGPWLGRFGWPAAALLYVFGCRIVYVEVRDSEHFIASPAQRIGACIAALLLATAAFAAKCRAASPHRHFGLFACQEKCRFCRQLPPPPAWLTAVIAFAATSVFFARPESWAGFGTGMAMLAAGAAWLARTRWSDAHRAALAAGALLTYAWAGFALTQLMEPGDPVRWYGNAALAALAVALVAACALRRPAPPSPPPASAERSTG</sequence>
<keyword evidence="1" id="KW-0812">Transmembrane</keyword>
<name>A0ABP8DM29_9ACTN</name>
<comment type="caution">
    <text evidence="2">The sequence shown here is derived from an EMBL/GenBank/DDBJ whole genome shotgun (WGS) entry which is preliminary data.</text>
</comment>
<protein>
    <recommendedName>
        <fullName evidence="4">Integral membrane protein</fullName>
    </recommendedName>
</protein>
<reference evidence="3" key="1">
    <citation type="journal article" date="2019" name="Int. J. Syst. Evol. Microbiol.">
        <title>The Global Catalogue of Microorganisms (GCM) 10K type strain sequencing project: providing services to taxonomists for standard genome sequencing and annotation.</title>
        <authorList>
            <consortium name="The Broad Institute Genomics Platform"/>
            <consortium name="The Broad Institute Genome Sequencing Center for Infectious Disease"/>
            <person name="Wu L."/>
            <person name="Ma J."/>
        </authorList>
    </citation>
    <scope>NUCLEOTIDE SEQUENCE [LARGE SCALE GENOMIC DNA]</scope>
    <source>
        <strain evidence="3">JCM 17441</strain>
    </source>
</reference>